<dbReference type="Gene3D" id="3.30.420.10">
    <property type="entry name" value="Ribonuclease H-like superfamily/Ribonuclease H"/>
    <property type="match status" value="1"/>
</dbReference>
<dbReference type="GO" id="GO:0005737">
    <property type="term" value="C:cytoplasm"/>
    <property type="evidence" value="ECO:0007669"/>
    <property type="project" value="TreeGrafter"/>
</dbReference>
<dbReference type="InterPro" id="IPR013520">
    <property type="entry name" value="Ribonucl_H"/>
</dbReference>
<keyword evidence="4" id="KW-0378">Hydrolase</keyword>
<dbReference type="InterPro" id="IPR012337">
    <property type="entry name" value="RNaseH-like_sf"/>
</dbReference>
<protein>
    <submittedName>
        <fullName evidence="9">DNA polymerase III subunit epsilon</fullName>
    </submittedName>
</protein>
<dbReference type="PANTHER" id="PTHR13058:SF19">
    <property type="entry name" value="LD40940P"/>
    <property type="match status" value="1"/>
</dbReference>
<comment type="similarity">
    <text evidence="7">Belongs to the exonuclease superfamily. TREX family.</text>
</comment>
<comment type="cofactor">
    <cofactor evidence="1">
        <name>Mg(2+)</name>
        <dbReference type="ChEBI" id="CHEBI:18420"/>
    </cofactor>
</comment>
<dbReference type="Pfam" id="PF00929">
    <property type="entry name" value="RNase_T"/>
    <property type="match status" value="1"/>
</dbReference>
<dbReference type="GO" id="GO:0046872">
    <property type="term" value="F:metal ion binding"/>
    <property type="evidence" value="ECO:0007669"/>
    <property type="project" value="UniProtKB-KW"/>
</dbReference>
<dbReference type="InterPro" id="IPR036397">
    <property type="entry name" value="RNaseH_sf"/>
</dbReference>
<keyword evidence="6" id="KW-0460">Magnesium</keyword>
<gene>
    <name evidence="9" type="ORF">C7V51_02975</name>
</gene>
<evidence type="ECO:0000259" key="8">
    <source>
        <dbReference type="SMART" id="SM00479"/>
    </source>
</evidence>
<dbReference type="AlphaFoldDB" id="A0AAD1ELR9"/>
<dbReference type="SUPFAM" id="SSF53098">
    <property type="entry name" value="Ribonuclease H-like"/>
    <property type="match status" value="1"/>
</dbReference>
<dbReference type="EMBL" id="CP028130">
    <property type="protein sequence ID" value="AZZ54960.1"/>
    <property type="molecule type" value="Genomic_DNA"/>
</dbReference>
<dbReference type="Proteomes" id="UP000283946">
    <property type="component" value="Chromosome"/>
</dbReference>
<dbReference type="KEGG" id="ria:C7V51_02975"/>
<proteinExistence type="inferred from homology"/>
<evidence type="ECO:0000256" key="2">
    <source>
        <dbReference type="ARBA" id="ARBA00022722"/>
    </source>
</evidence>
<feature type="domain" description="Exonuclease" evidence="8">
    <location>
        <begin position="19"/>
        <end position="196"/>
    </location>
</feature>
<dbReference type="SMART" id="SM00479">
    <property type="entry name" value="EXOIII"/>
    <property type="match status" value="1"/>
</dbReference>
<dbReference type="GO" id="GO:0003676">
    <property type="term" value="F:nucleic acid binding"/>
    <property type="evidence" value="ECO:0007669"/>
    <property type="project" value="InterPro"/>
</dbReference>
<evidence type="ECO:0000256" key="4">
    <source>
        <dbReference type="ARBA" id="ARBA00022801"/>
    </source>
</evidence>
<accession>A0AAD1ELR9</accession>
<evidence type="ECO:0000256" key="1">
    <source>
        <dbReference type="ARBA" id="ARBA00001946"/>
    </source>
</evidence>
<evidence type="ECO:0000256" key="5">
    <source>
        <dbReference type="ARBA" id="ARBA00022839"/>
    </source>
</evidence>
<dbReference type="InterPro" id="IPR040393">
    <property type="entry name" value="TREX1/2"/>
</dbReference>
<dbReference type="GO" id="GO:0008296">
    <property type="term" value="F:3'-5'-DNA exonuclease activity"/>
    <property type="evidence" value="ECO:0007669"/>
    <property type="project" value="TreeGrafter"/>
</dbReference>
<evidence type="ECO:0000313" key="10">
    <source>
        <dbReference type="Proteomes" id="UP000283946"/>
    </source>
</evidence>
<evidence type="ECO:0000256" key="3">
    <source>
        <dbReference type="ARBA" id="ARBA00022723"/>
    </source>
</evidence>
<keyword evidence="2" id="KW-0540">Nuclease</keyword>
<keyword evidence="3" id="KW-0479">Metal-binding</keyword>
<dbReference type="CDD" id="cd06127">
    <property type="entry name" value="DEDDh"/>
    <property type="match status" value="1"/>
</dbReference>
<dbReference type="PANTHER" id="PTHR13058">
    <property type="entry name" value="THREE PRIME REPAIR EXONUCLEASE 1, 2"/>
    <property type="match status" value="1"/>
</dbReference>
<dbReference type="RefSeq" id="WP_127843881.1">
    <property type="nucleotide sequence ID" value="NZ_CP028130.1"/>
</dbReference>
<evidence type="ECO:0000313" key="9">
    <source>
        <dbReference type="EMBL" id="AZZ54960.1"/>
    </source>
</evidence>
<evidence type="ECO:0000256" key="7">
    <source>
        <dbReference type="ARBA" id="ARBA00025769"/>
    </source>
</evidence>
<organism evidence="9 10">
    <name type="scientific">Rathayibacter iranicus</name>
    <dbReference type="NCBI Taxonomy" id="59737"/>
    <lineage>
        <taxon>Bacteria</taxon>
        <taxon>Bacillati</taxon>
        <taxon>Actinomycetota</taxon>
        <taxon>Actinomycetes</taxon>
        <taxon>Micrococcales</taxon>
        <taxon>Microbacteriaceae</taxon>
        <taxon>Rathayibacter</taxon>
    </lineage>
</organism>
<evidence type="ECO:0000256" key="6">
    <source>
        <dbReference type="ARBA" id="ARBA00022842"/>
    </source>
</evidence>
<dbReference type="NCBIfam" id="NF005927">
    <property type="entry name" value="PRK07942.1"/>
    <property type="match status" value="1"/>
</dbReference>
<reference evidence="9 10" key="1">
    <citation type="submission" date="2018-03" db="EMBL/GenBank/DDBJ databases">
        <title>Bacteriophage NCPPB3778 and a type I-E CRISPR drive the evolution of the US Biological Select Agent, Rathayibacter toxicus.</title>
        <authorList>
            <person name="Davis E.W.II."/>
            <person name="Tabima J.F."/>
            <person name="Weisberg A.J."/>
            <person name="Dantas Lopes L."/>
            <person name="Wiseman M.S."/>
            <person name="Wiseman M.S."/>
            <person name="Pupko T."/>
            <person name="Belcher M.S."/>
            <person name="Sechler A.J."/>
            <person name="Tancos M.A."/>
            <person name="Schroeder B.K."/>
            <person name="Murray T.D."/>
            <person name="Luster D.G."/>
            <person name="Schneider W.L."/>
            <person name="Rogers E."/>
            <person name="Andreote F.D."/>
            <person name="Grunwald N.J."/>
            <person name="Putnam M.L."/>
            <person name="Chang J.H."/>
        </authorList>
    </citation>
    <scope>NUCLEOTIDE SEQUENCE [LARGE SCALE GENOMIC DNA]</scope>
    <source>
        <strain evidence="9 10">NCCPB 2253</strain>
    </source>
</reference>
<sequence length="244" mass="26611">MDPSPTWDLATATLDSIETVGVFDLETTGVNLDEDRIVTAFVGLMHRDGQVLKKKSWLIRPGIPIPEQATAVHGVTTTHTDEHGQDPAVAVADIARVLRDLAGAGVPLVAYNGRFDFTLLHRECLRHRISPLEADDIIVFDPYVIDKQLSPYRRGKRTLTATAEHLGVTLNGAHDAEADATATGGVLWKLLTQLQKQSTAAKLYTDQKIWALAQAVSLEAYLRLKEPSVVVEGAWPIVPAPVVQ</sequence>
<keyword evidence="5" id="KW-0269">Exonuclease</keyword>
<name>A0AAD1ELR9_9MICO</name>
<dbReference type="GO" id="GO:0006308">
    <property type="term" value="P:DNA catabolic process"/>
    <property type="evidence" value="ECO:0007669"/>
    <property type="project" value="TreeGrafter"/>
</dbReference>